<evidence type="ECO:0000256" key="1">
    <source>
        <dbReference type="ARBA" id="ARBA00012374"/>
    </source>
</evidence>
<dbReference type="GO" id="GO:0050380">
    <property type="term" value="F:undecaprenyl-diphosphatase activity"/>
    <property type="evidence" value="ECO:0007669"/>
    <property type="project" value="UniProtKB-EC"/>
</dbReference>
<dbReference type="Pfam" id="PF01569">
    <property type="entry name" value="PAP2"/>
    <property type="match status" value="1"/>
</dbReference>
<evidence type="ECO:0000256" key="2">
    <source>
        <dbReference type="ARBA" id="ARBA00032707"/>
    </source>
</evidence>
<dbReference type="SMART" id="SM00014">
    <property type="entry name" value="acidPPc"/>
    <property type="match status" value="1"/>
</dbReference>
<feature type="transmembrane region" description="Helical" evidence="4">
    <location>
        <begin position="75"/>
        <end position="92"/>
    </location>
</feature>
<dbReference type="OrthoDB" id="5586741at2"/>
<dbReference type="GO" id="GO:0005886">
    <property type="term" value="C:plasma membrane"/>
    <property type="evidence" value="ECO:0007669"/>
    <property type="project" value="TreeGrafter"/>
</dbReference>
<evidence type="ECO:0000256" key="4">
    <source>
        <dbReference type="SAM" id="Phobius"/>
    </source>
</evidence>
<dbReference type="AlphaFoldDB" id="A0A1C6Z0Z3"/>
<comment type="catalytic activity">
    <reaction evidence="3">
        <text>di-trans,octa-cis-undecaprenyl diphosphate + H2O = di-trans,octa-cis-undecaprenyl phosphate + phosphate + H(+)</text>
        <dbReference type="Rhea" id="RHEA:28094"/>
        <dbReference type="ChEBI" id="CHEBI:15377"/>
        <dbReference type="ChEBI" id="CHEBI:15378"/>
        <dbReference type="ChEBI" id="CHEBI:43474"/>
        <dbReference type="ChEBI" id="CHEBI:58405"/>
        <dbReference type="ChEBI" id="CHEBI:60392"/>
        <dbReference type="EC" id="3.6.1.27"/>
    </reaction>
</comment>
<feature type="transmembrane region" description="Helical" evidence="4">
    <location>
        <begin position="49"/>
        <end position="68"/>
    </location>
</feature>
<dbReference type="RefSeq" id="WP_072308684.1">
    <property type="nucleotide sequence ID" value="NZ_FMIQ01000041.1"/>
</dbReference>
<dbReference type="Gene3D" id="1.20.144.10">
    <property type="entry name" value="Phosphatidic acid phosphatase type 2/haloperoxidase"/>
    <property type="match status" value="1"/>
</dbReference>
<dbReference type="SUPFAM" id="SSF48317">
    <property type="entry name" value="Acid phosphatase/Vanadium-dependent haloperoxidase"/>
    <property type="match status" value="1"/>
</dbReference>
<dbReference type="STRING" id="569.A6V27_15040"/>
<keyword evidence="4" id="KW-0812">Transmembrane</keyword>
<sequence>MLQIAKRTTLGLIVLLAMPVSVWLCGWKWQPGDSNNVLKALYAMTETVTAPWGILTCLILGCWFLWCLRFRIKATIILFIILMATVLVGQAIKSTIKGWVQEPRPFVLWLEGEHGVDAQAFYALKRAERSNLVTEQLLHEIRIPQWLKGHWAFETGFAFPSGHTTFAATWALLAFGLLLPRRHYVSTGLIAIWAIGVMGSRLVLGMHWPIDLIVACAISWVLVTLSCVLVQRWCGSLGISVPESQEIRARTAEK</sequence>
<protein>
    <recommendedName>
        <fullName evidence="1">undecaprenyl-diphosphate phosphatase</fullName>
        <ecNumber evidence="1">3.6.1.27</ecNumber>
    </recommendedName>
    <alternativeName>
        <fullName evidence="2">Undecaprenyl pyrophosphate phosphatase</fullName>
    </alternativeName>
</protein>
<evidence type="ECO:0000313" key="7">
    <source>
        <dbReference type="Proteomes" id="UP000094844"/>
    </source>
</evidence>
<feature type="transmembrane region" description="Helical" evidence="4">
    <location>
        <begin position="12"/>
        <end position="29"/>
    </location>
</feature>
<name>A0A1C6Z0Z3_HAFAL</name>
<feature type="domain" description="Phosphatidic acid phosphatase type 2/haloperoxidase" evidence="5">
    <location>
        <begin position="79"/>
        <end position="227"/>
    </location>
</feature>
<evidence type="ECO:0000313" key="6">
    <source>
        <dbReference type="EMBL" id="SCM52698.1"/>
    </source>
</evidence>
<dbReference type="Proteomes" id="UP000094844">
    <property type="component" value="Unassembled WGS sequence"/>
</dbReference>
<feature type="transmembrane region" description="Helical" evidence="4">
    <location>
        <begin position="210"/>
        <end position="230"/>
    </location>
</feature>
<dbReference type="CDD" id="cd01610">
    <property type="entry name" value="PAP2_like"/>
    <property type="match status" value="1"/>
</dbReference>
<organism evidence="6 7">
    <name type="scientific">Hafnia alvei</name>
    <dbReference type="NCBI Taxonomy" id="569"/>
    <lineage>
        <taxon>Bacteria</taxon>
        <taxon>Pseudomonadati</taxon>
        <taxon>Pseudomonadota</taxon>
        <taxon>Gammaproteobacteria</taxon>
        <taxon>Enterobacterales</taxon>
        <taxon>Hafniaceae</taxon>
        <taxon>Hafnia</taxon>
    </lineage>
</organism>
<dbReference type="InterPro" id="IPR036938">
    <property type="entry name" value="PAP2/HPO_sf"/>
</dbReference>
<dbReference type="PANTHER" id="PTHR14969">
    <property type="entry name" value="SPHINGOSINE-1-PHOSPHATE PHOSPHOHYDROLASE"/>
    <property type="match status" value="1"/>
</dbReference>
<accession>A0A1C6Z0Z3</accession>
<gene>
    <name evidence="6" type="ORF">BN1044_02182</name>
</gene>
<reference evidence="6 7" key="1">
    <citation type="submission" date="2016-09" db="EMBL/GenBank/DDBJ databases">
        <authorList>
            <person name="Capua I."/>
            <person name="De Benedictis P."/>
            <person name="Joannis T."/>
            <person name="Lombin L.H."/>
            <person name="Cattoli G."/>
        </authorList>
    </citation>
    <scope>NUCLEOTIDE SEQUENCE [LARGE SCALE GENOMIC DNA]</scope>
    <source>
        <strain evidence="6 7">GB001</strain>
    </source>
</reference>
<keyword evidence="6" id="KW-0378">Hydrolase</keyword>
<dbReference type="EMBL" id="FMIQ01000041">
    <property type="protein sequence ID" value="SCM52698.1"/>
    <property type="molecule type" value="Genomic_DNA"/>
</dbReference>
<proteinExistence type="predicted"/>
<evidence type="ECO:0000259" key="5">
    <source>
        <dbReference type="SMART" id="SM00014"/>
    </source>
</evidence>
<keyword evidence="4" id="KW-0472">Membrane</keyword>
<evidence type="ECO:0000256" key="3">
    <source>
        <dbReference type="ARBA" id="ARBA00047594"/>
    </source>
</evidence>
<keyword evidence="4" id="KW-1133">Transmembrane helix</keyword>
<feature type="transmembrane region" description="Helical" evidence="4">
    <location>
        <begin position="157"/>
        <end position="179"/>
    </location>
</feature>
<dbReference type="NCBIfam" id="NF007975">
    <property type="entry name" value="PRK10699.1"/>
    <property type="match status" value="1"/>
</dbReference>
<feature type="transmembrane region" description="Helical" evidence="4">
    <location>
        <begin position="184"/>
        <end position="204"/>
    </location>
</feature>
<dbReference type="EC" id="3.6.1.27" evidence="1"/>
<dbReference type="InterPro" id="IPR000326">
    <property type="entry name" value="PAP2/HPO"/>
</dbReference>
<dbReference type="PANTHER" id="PTHR14969:SF54">
    <property type="entry name" value="PHOSPHATIDYLGLYCEROPHOSPHATASE B"/>
    <property type="match status" value="1"/>
</dbReference>